<accession>A0A9N9P8X5</accession>
<feature type="non-terminal residue" evidence="1">
    <location>
        <position position="1"/>
    </location>
</feature>
<evidence type="ECO:0000313" key="1">
    <source>
        <dbReference type="EMBL" id="CAG8816375.1"/>
    </source>
</evidence>
<dbReference type="Proteomes" id="UP000789759">
    <property type="component" value="Unassembled WGS sequence"/>
</dbReference>
<reference evidence="1" key="1">
    <citation type="submission" date="2021-06" db="EMBL/GenBank/DDBJ databases">
        <authorList>
            <person name="Kallberg Y."/>
            <person name="Tangrot J."/>
            <person name="Rosling A."/>
        </authorList>
    </citation>
    <scope>NUCLEOTIDE SEQUENCE</scope>
    <source>
        <strain evidence="1">FL966</strain>
    </source>
</reference>
<feature type="non-terminal residue" evidence="1">
    <location>
        <position position="387"/>
    </location>
</feature>
<gene>
    <name evidence="1" type="ORF">CPELLU_LOCUS19234</name>
</gene>
<evidence type="ECO:0000313" key="2">
    <source>
        <dbReference type="Proteomes" id="UP000789759"/>
    </source>
</evidence>
<sequence>LSLIMTSDCLFVKLTEHLYNLKTEHIMAATLIYQGLEKNPWISKNKLRGIVNRAVDLIKSSTTTRSGYDNIDFPISPPTGIFLDSVEGVYIEDHICFYVDDIVPYKALFFDIAFDTISNLLDVGVIKMNGKSKLYQRLFAILNGMSTSELTWEDPLSSQVIRYNSKLVQQLNDKQRKKFKVCKLTFLVLKNLYPVTKVKFISSKKPAEDMIPATIPSFLQEECIQFVSNFSTQNMWRLPYRLLHTREWKENEDQLKEVALKILETLGIIWRNPAFRPEFVESLSEGTCVSNVIVPLIRATLFHNSFGKSAFISTQKRRRENGKATRHYVRLYGRYELTYSECSRITCTKQKEDDDDVKLWRESNDGMYWAHKSRRLEKEQFGIIGIQ</sequence>
<name>A0A9N9P8X5_9GLOM</name>
<protein>
    <submittedName>
        <fullName evidence="1">277_t:CDS:1</fullName>
    </submittedName>
</protein>
<dbReference type="AlphaFoldDB" id="A0A9N9P8X5"/>
<dbReference type="EMBL" id="CAJVQA010044197">
    <property type="protein sequence ID" value="CAG8816375.1"/>
    <property type="molecule type" value="Genomic_DNA"/>
</dbReference>
<organism evidence="1 2">
    <name type="scientific">Cetraspora pellucida</name>
    <dbReference type="NCBI Taxonomy" id="1433469"/>
    <lineage>
        <taxon>Eukaryota</taxon>
        <taxon>Fungi</taxon>
        <taxon>Fungi incertae sedis</taxon>
        <taxon>Mucoromycota</taxon>
        <taxon>Glomeromycotina</taxon>
        <taxon>Glomeromycetes</taxon>
        <taxon>Diversisporales</taxon>
        <taxon>Gigasporaceae</taxon>
        <taxon>Cetraspora</taxon>
    </lineage>
</organism>
<keyword evidence="2" id="KW-1185">Reference proteome</keyword>
<comment type="caution">
    <text evidence="1">The sequence shown here is derived from an EMBL/GenBank/DDBJ whole genome shotgun (WGS) entry which is preliminary data.</text>
</comment>
<dbReference type="OrthoDB" id="2353057at2759"/>
<proteinExistence type="predicted"/>